<comment type="caution">
    <text evidence="3">The sequence shown here is derived from an EMBL/GenBank/DDBJ whole genome shotgun (WGS) entry which is preliminary data.</text>
</comment>
<name>H7EGU3_9SPIR</name>
<dbReference type="EMBL" id="AGRW01000002">
    <property type="protein sequence ID" value="EIC03199.1"/>
    <property type="molecule type" value="Genomic_DNA"/>
</dbReference>
<evidence type="ECO:0000313" key="4">
    <source>
        <dbReference type="Proteomes" id="UP000003571"/>
    </source>
</evidence>
<keyword evidence="4" id="KW-1185">Reference proteome</keyword>
<dbReference type="EMBL" id="AGRW01000051">
    <property type="protein sequence ID" value="EIC01297.1"/>
    <property type="molecule type" value="Genomic_DNA"/>
</dbReference>
<evidence type="ECO:0000313" key="2">
    <source>
        <dbReference type="EMBL" id="EIC01297.1"/>
    </source>
</evidence>
<evidence type="ECO:0000313" key="3">
    <source>
        <dbReference type="EMBL" id="EIC03199.1"/>
    </source>
</evidence>
<protein>
    <recommendedName>
        <fullName evidence="1">Large polyvalent protein-associated domain-containing protein</fullName>
    </recommendedName>
</protein>
<dbReference type="AlphaFoldDB" id="H7EGU3"/>
<feature type="domain" description="Large polyvalent protein-associated" evidence="1">
    <location>
        <begin position="22"/>
        <end position="160"/>
    </location>
</feature>
<proteinExistence type="predicted"/>
<organism evidence="3 4">
    <name type="scientific">Treponema saccharophilum DSM 2985</name>
    <dbReference type="NCBI Taxonomy" id="907348"/>
    <lineage>
        <taxon>Bacteria</taxon>
        <taxon>Pseudomonadati</taxon>
        <taxon>Spirochaetota</taxon>
        <taxon>Spirochaetia</taxon>
        <taxon>Spirochaetales</taxon>
        <taxon>Treponemataceae</taxon>
        <taxon>Treponema</taxon>
    </lineage>
</organism>
<evidence type="ECO:0000259" key="1">
    <source>
        <dbReference type="Pfam" id="PF18825"/>
    </source>
</evidence>
<dbReference type="InterPro" id="IPR040861">
    <property type="entry name" value="LPD13"/>
</dbReference>
<sequence length="174" mass="20483">MRVNYYEFYKRRLNENNPIGKDINGDSIYEYATVSEIPNELFKNPSYSVLLPEIPKFVENLIGFKNRKVLLKKKVILKTLRDHSEIELSMHKKILTLAVYNPTVFMKNKPISKPNYLAFVNEGDYYAVSTIDFDETKKYIEIVDWRKVDSKEFDRMIRKVSAEGGQFLIKAVDR</sequence>
<reference evidence="3 4" key="1">
    <citation type="submission" date="2011-09" db="EMBL/GenBank/DDBJ databases">
        <title>The draft genome of Treponema saccharophilum DSM 2985.</title>
        <authorList>
            <consortium name="US DOE Joint Genome Institute (JGI-PGF)"/>
            <person name="Lucas S."/>
            <person name="Copeland A."/>
            <person name="Lapidus A."/>
            <person name="Glavina del Rio T."/>
            <person name="Dalin E."/>
            <person name="Tice H."/>
            <person name="Bruce D."/>
            <person name="Goodwin L."/>
            <person name="Pitluck S."/>
            <person name="Peters L."/>
            <person name="Kyrpides N."/>
            <person name="Mavromatis K."/>
            <person name="Ivanova N."/>
            <person name="Markowitz V."/>
            <person name="Cheng J.-F."/>
            <person name="Hugenholtz P."/>
            <person name="Woyke T."/>
            <person name="Wu D."/>
            <person name="Gronow S."/>
            <person name="Wellnitz S."/>
            <person name="Brambilla E."/>
            <person name="Klenk H.-P."/>
            <person name="Eisen J.A."/>
        </authorList>
    </citation>
    <scope>NUCLEOTIDE SEQUENCE [LARGE SCALE GENOMIC DNA]</scope>
    <source>
        <strain evidence="3 4">DSM 2985</strain>
    </source>
</reference>
<dbReference type="Pfam" id="PF18825">
    <property type="entry name" value="LPD13"/>
    <property type="match status" value="1"/>
</dbReference>
<accession>H7EGU3</accession>
<gene>
    <name evidence="2" type="ORF">TresaDRAFT_0434</name>
    <name evidence="3" type="ORF">TresaDRAFT_2831</name>
</gene>
<dbReference type="Proteomes" id="UP000003571">
    <property type="component" value="Unassembled WGS sequence"/>
</dbReference>